<dbReference type="Pfam" id="PF18934">
    <property type="entry name" value="DUF5682"/>
    <property type="match status" value="1"/>
</dbReference>
<dbReference type="PANTHER" id="PTHR30634:SF14">
    <property type="match status" value="1"/>
</dbReference>
<reference evidence="3" key="1">
    <citation type="submission" date="2023-07" db="EMBL/GenBank/DDBJ databases">
        <title>Verminephrobacter genomes.</title>
        <authorList>
            <person name="Lund M.B."/>
        </authorList>
    </citation>
    <scope>NUCLEOTIDE SEQUENCE [LARGE SCALE GENOMIC DNA]</scope>
    <source>
        <strain evidence="3">AtM5-05</strain>
    </source>
</reference>
<dbReference type="InterPro" id="IPR043737">
    <property type="entry name" value="DUF5682"/>
</dbReference>
<dbReference type="EMBL" id="QZCW01000004">
    <property type="protein sequence ID" value="MCW5323344.1"/>
    <property type="molecule type" value="Genomic_DNA"/>
</dbReference>
<organism evidence="2 3">
    <name type="scientific">Verminephrobacter aporrectodeae subsp. tuberculatae</name>
    <dbReference type="NCBI Taxonomy" id="1110392"/>
    <lineage>
        <taxon>Bacteria</taxon>
        <taxon>Pseudomonadati</taxon>
        <taxon>Pseudomonadota</taxon>
        <taxon>Betaproteobacteria</taxon>
        <taxon>Burkholderiales</taxon>
        <taxon>Comamonadaceae</taxon>
        <taxon>Verminephrobacter</taxon>
    </lineage>
</organism>
<evidence type="ECO:0000313" key="2">
    <source>
        <dbReference type="EMBL" id="MCW5323344.1"/>
    </source>
</evidence>
<sequence length="785" mass="84801">MTGPASPFHIFGIRHHGPGCARTLVRTLDALAPDCILVEGPPEANDMLGYIAHAQMEPPVALLVHARDDTANSLFYPLAEFSPEWQALRWALAHAVPARFMDLPAANILALRPEAAAQIEPAADAQPDPDQALPEPCAPAVDASNADADADADINTDATDQQPWSNDPLDCLAQAAGHADGEAWWNHLVEERGEGQDLFLAIAEAMRALREQLPDGLHRSADDTRHETLREAHMRQTMRQALKDGFGRIAVVCGAWHLPALETHPPAKADAALLKGLPATKTSATWVPWTYPHLSRTSGYGAGVHAPGWYEHLWSHDPALSPRSVAWLAHVAALLRSKDIDCSSAHIIEAAHLADTLGTLRGRRAPGLEEINEAIVSVICMGNTAPMQLIGTQLIVGERIGRVPDTVPMVPLQQDCEQSQKRLRLRPQALAKIHELDLRNETDLARSQLLHRLRILGVDWGTPKGAGSTRGTFKEVWELEWAPGFSVALIEASRWGANLEAAASAKLVDACRSTEELTELAQAIDKVLLADLKSAVGPVTSALENRASLTGDVGQLLAAIAPLANIHRYGSVRKLDTAVVARVLDGIIVRAGVGLLAACSGIAQDLAQALREHILAAHAAIGMRQDAQLWADWSRALGHVAHAETADTLLRGMSCRLLFDAQVFDGAQVAQQLTRNLSPANDPLQASNWLDGFLNRNALVLLHDTALWSLVDDWVATLAPEPFISILPLVRRTFSAFDKTARSSLGQLAAREVSAPVHPRARLCWNEERAAQALPVLAKIFGITA</sequence>
<dbReference type="InterPro" id="IPR050458">
    <property type="entry name" value="LolB"/>
</dbReference>
<name>A0ABT3KZK5_9BURK</name>
<comment type="caution">
    <text evidence="2">The sequence shown here is derived from an EMBL/GenBank/DDBJ whole genome shotgun (WGS) entry which is preliminary data.</text>
</comment>
<keyword evidence="3" id="KW-1185">Reference proteome</keyword>
<evidence type="ECO:0000313" key="3">
    <source>
        <dbReference type="Proteomes" id="UP001208935"/>
    </source>
</evidence>
<protein>
    <submittedName>
        <fullName evidence="2">Uncharacterized protein</fullName>
    </submittedName>
</protein>
<feature type="region of interest" description="Disordered" evidence="1">
    <location>
        <begin position="120"/>
        <end position="143"/>
    </location>
</feature>
<accession>A0ABT3KZK5</accession>
<evidence type="ECO:0000256" key="1">
    <source>
        <dbReference type="SAM" id="MobiDB-lite"/>
    </source>
</evidence>
<proteinExistence type="predicted"/>
<dbReference type="PANTHER" id="PTHR30634">
    <property type="entry name" value="OUTER MEMBRANE LOLAB LIPOPROTEIN INSERTION APPARATUS"/>
    <property type="match status" value="1"/>
</dbReference>
<dbReference type="Proteomes" id="UP001208935">
    <property type="component" value="Unassembled WGS sequence"/>
</dbReference>
<dbReference type="RefSeq" id="WP_265283236.1">
    <property type="nucleotide sequence ID" value="NZ_QZCW01000004.1"/>
</dbReference>
<gene>
    <name evidence="2" type="ORF">D5039_20020</name>
</gene>